<name>L7VLS0_THES1</name>
<keyword evidence="4" id="KW-0812">Transmembrane</keyword>
<dbReference type="Proteomes" id="UP000011220">
    <property type="component" value="Chromosome"/>
</dbReference>
<dbReference type="Gene3D" id="3.30.300.30">
    <property type="match status" value="1"/>
</dbReference>
<dbReference type="Pfam" id="PF01514">
    <property type="entry name" value="YscJ_FliF"/>
    <property type="match status" value="1"/>
</dbReference>
<dbReference type="Pfam" id="PF08345">
    <property type="entry name" value="YscJ_FliF_C"/>
    <property type="match status" value="1"/>
</dbReference>
<evidence type="ECO:0000256" key="2">
    <source>
        <dbReference type="ARBA" id="ARBA00023136"/>
    </source>
</evidence>
<dbReference type="GO" id="GO:0016020">
    <property type="term" value="C:membrane"/>
    <property type="evidence" value="ECO:0007669"/>
    <property type="project" value="UniProtKB-SubCell"/>
</dbReference>
<sequence length="525" mass="58909">MPEGLVSLWNKIKDYWNDLDKSQKTRIFITAGIITAAVVVTLFFVLRTEYVPLLESGNEYDLKAIVQYLDSHGIKYKKGENQIYVDSRKKQDIEFDLASEAGLLSPDVIFDKSWSKLSLTVTEEDKEKLWKQFEENNLVYKLKKFENVVDASVQYTKPEKTYWAYKGESGDKGSAFVALKTKAPLTAEQIEAAARVVAASIGIPKENITIVDENLNPLNINRDSDMYNANTQEELRRQRELELEQKVYNHFKIGIAQNAFFDTMSVTVSAKLDFDVLNSTEIQYSAPDSDGEGFIKTRETLEEKSEGSQSGAAPGIDSNPGTATYQIGSGGTSSYKKEHNIEERIYNEKQIESKKALGKLVPEETTATITLWYGHRVENADALTSDFIEQIKQDAGYAMGIPTSNISVSIQKLAPEVVADIESNGFNNFVEKYGLYVLMAILLGIMALLMIPKGRKAAEQEVPLALDEAALAGAELAVEDTGKQRLPEIDFEEKDELKRQIQRYVEAKPEAVAQVLRNWLAEDWD</sequence>
<keyword evidence="8" id="KW-1185">Reference proteome</keyword>
<dbReference type="GO" id="GO:0009231">
    <property type="term" value="P:riboflavin biosynthetic process"/>
    <property type="evidence" value="ECO:0007669"/>
    <property type="project" value="InterPro"/>
</dbReference>
<keyword evidence="4" id="KW-1133">Transmembrane helix</keyword>
<feature type="domain" description="Flagellar M-ring N-terminal" evidence="5">
    <location>
        <begin position="47"/>
        <end position="219"/>
    </location>
</feature>
<dbReference type="AlphaFoldDB" id="L7VLS0"/>
<feature type="domain" description="Flagellar M-ring C-terminal" evidence="6">
    <location>
        <begin position="263"/>
        <end position="402"/>
    </location>
</feature>
<keyword evidence="2 4" id="KW-0472">Membrane</keyword>
<protein>
    <submittedName>
        <fullName evidence="7">Flagellar M-ring protein FliF</fullName>
    </submittedName>
</protein>
<gene>
    <name evidence="7" type="primary">fliM1</name>
    <name evidence="7" type="ordered locus">Cst_c05620</name>
</gene>
<evidence type="ECO:0000313" key="8">
    <source>
        <dbReference type="Proteomes" id="UP000011220"/>
    </source>
</evidence>
<keyword evidence="7" id="KW-0282">Flagellum</keyword>
<reference evidence="7 8" key="1">
    <citation type="journal article" date="2013" name="Genome Announc.">
        <title>Complete genome sequence of Clostridium stercorarium subsp. stercorarium strain DSM 8532, a thermophilic degrader of plant cell wall fibers.</title>
        <authorList>
            <person name="Poehlein A."/>
            <person name="Zverlov V.V."/>
            <person name="Daniel R."/>
            <person name="Schwarz W.H."/>
            <person name="Liebl W."/>
        </authorList>
    </citation>
    <scope>NUCLEOTIDE SEQUENCE [LARGE SCALE GENOMIC DNA]</scope>
    <source>
        <strain evidence="8">ATCC 35414 / DSM 8532 / NCIMB 11754</strain>
    </source>
</reference>
<evidence type="ECO:0000256" key="1">
    <source>
        <dbReference type="ARBA" id="ARBA00004370"/>
    </source>
</evidence>
<dbReference type="EMBL" id="CP004044">
    <property type="protein sequence ID" value="AGC67584.1"/>
    <property type="molecule type" value="Genomic_DNA"/>
</dbReference>
<dbReference type="PANTHER" id="PTHR30046:SF0">
    <property type="entry name" value="FLAGELLAR M-RING PROTEIN"/>
    <property type="match status" value="1"/>
</dbReference>
<comment type="subcellular location">
    <subcellularLocation>
        <location evidence="1">Membrane</location>
    </subcellularLocation>
</comment>
<dbReference type="STRING" id="1121335.Cst_c05620"/>
<proteinExistence type="predicted"/>
<dbReference type="eggNOG" id="COG1766">
    <property type="taxonomic scope" value="Bacteria"/>
</dbReference>
<keyword evidence="7" id="KW-0966">Cell projection</keyword>
<dbReference type="InterPro" id="IPR013556">
    <property type="entry name" value="Flag_M-ring_C"/>
</dbReference>
<accession>L7VLS0</accession>
<evidence type="ECO:0000256" key="4">
    <source>
        <dbReference type="SAM" id="Phobius"/>
    </source>
</evidence>
<feature type="transmembrane region" description="Helical" evidence="4">
    <location>
        <begin position="433"/>
        <end position="451"/>
    </location>
</feature>
<dbReference type="InterPro" id="IPR045851">
    <property type="entry name" value="AMP-bd_C_sf"/>
</dbReference>
<evidence type="ECO:0000259" key="6">
    <source>
        <dbReference type="Pfam" id="PF08345"/>
    </source>
</evidence>
<evidence type="ECO:0000256" key="3">
    <source>
        <dbReference type="SAM" id="MobiDB-lite"/>
    </source>
</evidence>
<evidence type="ECO:0000313" key="7">
    <source>
        <dbReference type="EMBL" id="AGC67584.1"/>
    </source>
</evidence>
<dbReference type="KEGG" id="css:Cst_c05620"/>
<dbReference type="KEGG" id="csd:Clst_0537"/>
<feature type="region of interest" description="Disordered" evidence="3">
    <location>
        <begin position="300"/>
        <end position="324"/>
    </location>
</feature>
<dbReference type="GO" id="GO:0008531">
    <property type="term" value="F:riboflavin kinase activity"/>
    <property type="evidence" value="ECO:0007669"/>
    <property type="project" value="InterPro"/>
</dbReference>
<organism evidence="7 8">
    <name type="scientific">Thermoclostridium stercorarium (strain ATCC 35414 / DSM 8532 / NCIMB 11754)</name>
    <name type="common">Clostridium stercorarium</name>
    <dbReference type="NCBI Taxonomy" id="1121335"/>
    <lineage>
        <taxon>Bacteria</taxon>
        <taxon>Bacillati</taxon>
        <taxon>Bacillota</taxon>
        <taxon>Clostridia</taxon>
        <taxon>Eubacteriales</taxon>
        <taxon>Oscillospiraceae</taxon>
        <taxon>Thermoclostridium</taxon>
    </lineage>
</organism>
<dbReference type="PANTHER" id="PTHR30046">
    <property type="entry name" value="FLAGELLAR M-RING PROTEIN"/>
    <property type="match status" value="1"/>
</dbReference>
<dbReference type="PATRIC" id="fig|1121335.3.peg.546"/>
<dbReference type="InterPro" id="IPR006182">
    <property type="entry name" value="FliF_N_dom"/>
</dbReference>
<dbReference type="RefSeq" id="WP_015358276.1">
    <property type="nucleotide sequence ID" value="NC_020134.1"/>
</dbReference>
<evidence type="ECO:0000259" key="5">
    <source>
        <dbReference type="Pfam" id="PF01514"/>
    </source>
</evidence>
<dbReference type="InterPro" id="IPR043427">
    <property type="entry name" value="YscJ/FliF"/>
</dbReference>
<keyword evidence="7" id="KW-0969">Cilium</keyword>
<feature type="transmembrane region" description="Helical" evidence="4">
    <location>
        <begin position="27"/>
        <end position="46"/>
    </location>
</feature>